<protein>
    <submittedName>
        <fullName evidence="6">Methyl-accepting chemotaxis protein</fullName>
    </submittedName>
</protein>
<evidence type="ECO:0000259" key="5">
    <source>
        <dbReference type="PROSITE" id="PS50111"/>
    </source>
</evidence>
<evidence type="ECO:0000256" key="2">
    <source>
        <dbReference type="ARBA" id="ARBA00029447"/>
    </source>
</evidence>
<feature type="region of interest" description="Disordered" evidence="4">
    <location>
        <begin position="443"/>
        <end position="488"/>
    </location>
</feature>
<feature type="compositionally biased region" description="Basic and acidic residues" evidence="4">
    <location>
        <begin position="479"/>
        <end position="488"/>
    </location>
</feature>
<dbReference type="SUPFAM" id="SSF46458">
    <property type="entry name" value="Globin-like"/>
    <property type="match status" value="1"/>
</dbReference>
<dbReference type="RefSeq" id="WP_237345621.1">
    <property type="nucleotide sequence ID" value="NZ_JABWGX010000011.1"/>
</dbReference>
<comment type="similarity">
    <text evidence="2">Belongs to the methyl-accepting chemotaxis (MCP) protein family.</text>
</comment>
<dbReference type="EMBL" id="JAUSVY010000003">
    <property type="protein sequence ID" value="MDQ0505122.1"/>
    <property type="molecule type" value="Genomic_DNA"/>
</dbReference>
<keyword evidence="1 3" id="KW-0807">Transducer</keyword>
<dbReference type="PROSITE" id="PS50111">
    <property type="entry name" value="CHEMOTAXIS_TRANSDUC_2"/>
    <property type="match status" value="1"/>
</dbReference>
<dbReference type="Pfam" id="PF11563">
    <property type="entry name" value="Protoglobin"/>
    <property type="match status" value="1"/>
</dbReference>
<dbReference type="Gene3D" id="1.10.490.10">
    <property type="entry name" value="Globins"/>
    <property type="match status" value="1"/>
</dbReference>
<dbReference type="CDD" id="cd01068">
    <property type="entry name" value="globin_sensor"/>
    <property type="match status" value="1"/>
</dbReference>
<dbReference type="InterPro" id="IPR004089">
    <property type="entry name" value="MCPsignal_dom"/>
</dbReference>
<name>A0ABU0LD91_XANAG</name>
<organism evidence="6 7">
    <name type="scientific">Xanthobacter agilis</name>
    <dbReference type="NCBI Taxonomy" id="47492"/>
    <lineage>
        <taxon>Bacteria</taxon>
        <taxon>Pseudomonadati</taxon>
        <taxon>Pseudomonadota</taxon>
        <taxon>Alphaproteobacteria</taxon>
        <taxon>Hyphomicrobiales</taxon>
        <taxon>Xanthobacteraceae</taxon>
        <taxon>Xanthobacter</taxon>
    </lineage>
</organism>
<evidence type="ECO:0000256" key="3">
    <source>
        <dbReference type="PROSITE-ProRule" id="PRU00284"/>
    </source>
</evidence>
<dbReference type="Gene3D" id="1.10.287.950">
    <property type="entry name" value="Methyl-accepting chemotaxis protein"/>
    <property type="match status" value="1"/>
</dbReference>
<dbReference type="InterPro" id="IPR009050">
    <property type="entry name" value="Globin-like_sf"/>
</dbReference>
<keyword evidence="7" id="KW-1185">Reference proteome</keyword>
<evidence type="ECO:0000256" key="4">
    <source>
        <dbReference type="SAM" id="MobiDB-lite"/>
    </source>
</evidence>
<dbReference type="PANTHER" id="PTHR32089">
    <property type="entry name" value="METHYL-ACCEPTING CHEMOTAXIS PROTEIN MCPB"/>
    <property type="match status" value="1"/>
</dbReference>
<evidence type="ECO:0000256" key="1">
    <source>
        <dbReference type="ARBA" id="ARBA00023224"/>
    </source>
</evidence>
<reference evidence="6 7" key="1">
    <citation type="submission" date="2023-07" db="EMBL/GenBank/DDBJ databases">
        <title>Genomic Encyclopedia of Type Strains, Phase IV (KMG-IV): sequencing the most valuable type-strain genomes for metagenomic binning, comparative biology and taxonomic classification.</title>
        <authorList>
            <person name="Goeker M."/>
        </authorList>
    </citation>
    <scope>NUCLEOTIDE SEQUENCE [LARGE SCALE GENOMIC DNA]</scope>
    <source>
        <strain evidence="6 7">DSM 3770</strain>
    </source>
</reference>
<dbReference type="Proteomes" id="UP001241747">
    <property type="component" value="Unassembled WGS sequence"/>
</dbReference>
<gene>
    <name evidence="6" type="ORF">QOZ94_001904</name>
</gene>
<dbReference type="InterPro" id="IPR039379">
    <property type="entry name" value="Protoglobin_sensor_dom"/>
</dbReference>
<dbReference type="PANTHER" id="PTHR32089:SF112">
    <property type="entry name" value="LYSOZYME-LIKE PROTEIN-RELATED"/>
    <property type="match status" value="1"/>
</dbReference>
<dbReference type="PRINTS" id="PR00260">
    <property type="entry name" value="CHEMTRNSDUCR"/>
</dbReference>
<dbReference type="InterPro" id="IPR044398">
    <property type="entry name" value="Globin-sensor_dom"/>
</dbReference>
<evidence type="ECO:0000313" key="6">
    <source>
        <dbReference type="EMBL" id="MDQ0505122.1"/>
    </source>
</evidence>
<dbReference type="SUPFAM" id="SSF58104">
    <property type="entry name" value="Methyl-accepting chemotaxis protein (MCP) signaling domain"/>
    <property type="match status" value="1"/>
</dbReference>
<dbReference type="SMART" id="SM00283">
    <property type="entry name" value="MA"/>
    <property type="match status" value="1"/>
</dbReference>
<comment type="caution">
    <text evidence="6">The sequence shown here is derived from an EMBL/GenBank/DDBJ whole genome shotgun (WGS) entry which is preliminary data.</text>
</comment>
<dbReference type="Pfam" id="PF00015">
    <property type="entry name" value="MCPsignal"/>
    <property type="match status" value="1"/>
</dbReference>
<evidence type="ECO:0000313" key="7">
    <source>
        <dbReference type="Proteomes" id="UP001241747"/>
    </source>
</evidence>
<dbReference type="InterPro" id="IPR004090">
    <property type="entry name" value="Chemotax_Me-accpt_rcpt"/>
</dbReference>
<dbReference type="InterPro" id="IPR012292">
    <property type="entry name" value="Globin/Proto"/>
</dbReference>
<feature type="domain" description="Methyl-accepting transducer" evidence="5">
    <location>
        <begin position="187"/>
        <end position="423"/>
    </location>
</feature>
<sequence length="488" mass="51709">MDRLQFNLIDEDTVALLRSSKTTILAVLSPVLDAFYAHLGGIPETRRFFADGAAMSRAKGLQLDHWAVILDGRFDAEYDTSVMRIGEMHHRLGLEPRWYIGGYSFLISQAVAAIGAEGARGALPDRRKRRRATELQSALIRVAMLDMELALDVYLRAGRRDRRAMLDRVALSFENSVGAVVSVISASMTELHATAQGMTAFAEETARRSAAVVAAADRASADVEATVTAGIKLSASVQDIGSQVKHSTDVAACAAQNAGQARAKVTTLSEAAGRISGIVGMISEIAGKTHLLALNATIEAVHAGAAGQGFAVVAEEVKQLAGRTGKATSEIRSQIEAVQLDTRETLADIERIAGTIAVLNTATGAISATVRNQEDAARAITGTIDHVSKGTLEVSDGISLVAGAVLESKTTAGRLFSAADGLRQQLETLQAEMRTFLDEVHLDKGDEREGAGPKLKPALEGHGTPTRLSHPPRVAPVEARARGREARA</sequence>
<proteinExistence type="inferred from homology"/>
<accession>A0ABU0LD91</accession>